<evidence type="ECO:0000259" key="6">
    <source>
        <dbReference type="PROSITE" id="PS50835"/>
    </source>
</evidence>
<dbReference type="Pfam" id="PF13927">
    <property type="entry name" value="Ig_3"/>
    <property type="match status" value="4"/>
</dbReference>
<evidence type="ECO:0000256" key="4">
    <source>
        <dbReference type="ARBA" id="ARBA00023319"/>
    </source>
</evidence>
<feature type="chain" id="PRO_5043329232" description="Ig-like domain-containing protein" evidence="5">
    <location>
        <begin position="19"/>
        <end position="802"/>
    </location>
</feature>
<keyword evidence="4" id="KW-0393">Immunoglobulin domain</keyword>
<reference evidence="7 8" key="1">
    <citation type="journal article" date="2024" name="Genome Biol. Evol.">
        <title>Chromosome-level genome assembly of the viviparous eelpout Zoarces viviparus.</title>
        <authorList>
            <person name="Fuhrmann N."/>
            <person name="Brasseur M.V."/>
            <person name="Bakowski C.E."/>
            <person name="Podsiadlowski L."/>
            <person name="Prost S."/>
            <person name="Krehenwinkel H."/>
            <person name="Mayer C."/>
        </authorList>
    </citation>
    <scope>NUCLEOTIDE SEQUENCE [LARGE SCALE GENOMIC DNA]</scope>
    <source>
        <strain evidence="7">NO-MEL_2022_Ind0_liver</strain>
    </source>
</reference>
<dbReference type="PANTHER" id="PTHR44337:SF20">
    <property type="entry name" value="CARCINOEMBRYONIC ANTIGEN-RELATED CELL ADHESION MOLECULE 5-RELATED"/>
    <property type="match status" value="1"/>
</dbReference>
<feature type="domain" description="Ig-like" evidence="6">
    <location>
        <begin position="116"/>
        <end position="208"/>
    </location>
</feature>
<accession>A0AAW1DV45</accession>
<dbReference type="CDD" id="cd00096">
    <property type="entry name" value="Ig"/>
    <property type="match status" value="2"/>
</dbReference>
<feature type="signal peptide" evidence="5">
    <location>
        <begin position="1"/>
        <end position="18"/>
    </location>
</feature>
<keyword evidence="3" id="KW-0325">Glycoprotein</keyword>
<evidence type="ECO:0000256" key="2">
    <source>
        <dbReference type="ARBA" id="ARBA00023157"/>
    </source>
</evidence>
<evidence type="ECO:0000313" key="7">
    <source>
        <dbReference type="EMBL" id="KAK9514049.1"/>
    </source>
</evidence>
<dbReference type="PANTHER" id="PTHR44337">
    <property type="entry name" value="CARCINOEMBRYONIC ANTIGEN-RELATED CELL ADHESION MOLECULE 8"/>
    <property type="match status" value="1"/>
</dbReference>
<dbReference type="InterPro" id="IPR003598">
    <property type="entry name" value="Ig_sub2"/>
</dbReference>
<feature type="domain" description="Ig-like" evidence="6">
    <location>
        <begin position="512"/>
        <end position="591"/>
    </location>
</feature>
<feature type="domain" description="Ig-like" evidence="6">
    <location>
        <begin position="611"/>
        <end position="686"/>
    </location>
</feature>
<sequence>MESPLVFALILFTTFATATSMQKIHASENPLPVGSNVTLSCQDNVTIGAWLFDNDIIVLIFPGNTIIANNWIDKVSFNSTFSSLTISSVQLEDSGLWTLLAINSFRAQLTLSVQVPISGVTLRANATNLVEFNDTAVLTCSVLNGSSLSYVWLNGSSVVTAGGGVQLSDGGATLTMVRVTHYDEGPFRCNVSNGLSHESSLPVYLNVSYGPSNTMMGIMPMRSTYITGSNITLSCSADSSPPAMIQWMVDGVYLNHFGPHLQLETVAESNSGNYQCVFHNTVTLRFSSKSAMIRIMEPIAAVVVNHTDNGDYQCQAFNSVSNMTSSPYTVNVNYGPMKPVIAGQSMALTGTLETLNCSSASHPPSHISWYYNGSLVASTSNLVIGPLTLNMSGKYICMAFNNITGKNSTAYTMLTILNSLGYVYVEAPTNPAREGYSYKLTCNETGTVKHVYWMKNGEPLREDNTTVFSSDNKTVTFNPLKHNDTGHYQCVAINALWNLTSPPYMLLVNFGPKTPMIHGPAFAETGQYAVFHCSAMSMPPSQFSWWFNGSNVANSSVFTTDVLSLNMSGEITCMAYNNVTGKNVTKSKMLTVIEAIGSVMIRSNTVPINTENFTLTCDVTGPYDTMYWMKDNMHLNMTHSVAEPHMSYHIENNSLHFTPVTLHNEGTYQCVATNQAGPHKSPKYMLLVNYGPLSVKISLPYLTKHDLYVSLTCSADSRPDCDFHWFLNDESSAAVHMGSVITFLATNRGNYTCKATNPVTNITMYKTKDFTVAAHASALRFPSQAGLLMMGLFALSVPVLFN</sequence>
<dbReference type="EMBL" id="JBCEZU010000597">
    <property type="protein sequence ID" value="KAK9514049.1"/>
    <property type="molecule type" value="Genomic_DNA"/>
</dbReference>
<dbReference type="PROSITE" id="PS50835">
    <property type="entry name" value="IG_LIKE"/>
    <property type="match status" value="8"/>
</dbReference>
<dbReference type="InterPro" id="IPR003599">
    <property type="entry name" value="Ig_sub"/>
</dbReference>
<dbReference type="InterPro" id="IPR007110">
    <property type="entry name" value="Ig-like_dom"/>
</dbReference>
<dbReference type="SMART" id="SM00408">
    <property type="entry name" value="IGc2"/>
    <property type="match status" value="7"/>
</dbReference>
<proteinExistence type="predicted"/>
<dbReference type="InterPro" id="IPR013151">
    <property type="entry name" value="Immunoglobulin_dom"/>
</dbReference>
<feature type="domain" description="Ig-like" evidence="6">
    <location>
        <begin position="421"/>
        <end position="494"/>
    </location>
</feature>
<gene>
    <name evidence="7" type="ORF">VZT92_027539</name>
</gene>
<dbReference type="InterPro" id="IPR036179">
    <property type="entry name" value="Ig-like_dom_sf"/>
</dbReference>
<feature type="domain" description="Ig-like" evidence="6">
    <location>
        <begin position="336"/>
        <end position="415"/>
    </location>
</feature>
<dbReference type="InterPro" id="IPR013783">
    <property type="entry name" value="Ig-like_fold"/>
</dbReference>
<evidence type="ECO:0000256" key="3">
    <source>
        <dbReference type="ARBA" id="ARBA00023180"/>
    </source>
</evidence>
<dbReference type="SMART" id="SM00409">
    <property type="entry name" value="IG"/>
    <property type="match status" value="7"/>
</dbReference>
<keyword evidence="2" id="KW-1015">Disulfide bond</keyword>
<dbReference type="AlphaFoldDB" id="A0AAW1DV45"/>
<evidence type="ECO:0000256" key="5">
    <source>
        <dbReference type="SAM" id="SignalP"/>
    </source>
</evidence>
<feature type="domain" description="Ig-like" evidence="6">
    <location>
        <begin position="4"/>
        <end position="112"/>
    </location>
</feature>
<dbReference type="Proteomes" id="UP001488805">
    <property type="component" value="Unassembled WGS sequence"/>
</dbReference>
<protein>
    <recommendedName>
        <fullName evidence="6">Ig-like domain-containing protein</fullName>
    </recommendedName>
</protein>
<dbReference type="Pfam" id="PF00047">
    <property type="entry name" value="ig"/>
    <property type="match status" value="1"/>
</dbReference>
<keyword evidence="8" id="KW-1185">Reference proteome</keyword>
<dbReference type="SUPFAM" id="SSF48726">
    <property type="entry name" value="Immunoglobulin"/>
    <property type="match status" value="7"/>
</dbReference>
<dbReference type="Gene3D" id="2.60.40.10">
    <property type="entry name" value="Immunoglobulins"/>
    <property type="match status" value="8"/>
</dbReference>
<name>A0AAW1DV45_ZOAVI</name>
<comment type="caution">
    <text evidence="7">The sequence shown here is derived from an EMBL/GenBank/DDBJ whole genome shotgun (WGS) entry which is preliminary data.</text>
</comment>
<feature type="domain" description="Ig-like" evidence="6">
    <location>
        <begin position="211"/>
        <end position="331"/>
    </location>
</feature>
<keyword evidence="1 5" id="KW-0732">Signal</keyword>
<evidence type="ECO:0000256" key="1">
    <source>
        <dbReference type="ARBA" id="ARBA00022729"/>
    </source>
</evidence>
<feature type="domain" description="Ig-like" evidence="6">
    <location>
        <begin position="692"/>
        <end position="771"/>
    </location>
</feature>
<dbReference type="InterPro" id="IPR052598">
    <property type="entry name" value="IgSF_CEA-related"/>
</dbReference>
<evidence type="ECO:0000313" key="8">
    <source>
        <dbReference type="Proteomes" id="UP001488805"/>
    </source>
</evidence>
<organism evidence="7 8">
    <name type="scientific">Zoarces viviparus</name>
    <name type="common">Viviparous eelpout</name>
    <name type="synonym">Blennius viviparus</name>
    <dbReference type="NCBI Taxonomy" id="48416"/>
    <lineage>
        <taxon>Eukaryota</taxon>
        <taxon>Metazoa</taxon>
        <taxon>Chordata</taxon>
        <taxon>Craniata</taxon>
        <taxon>Vertebrata</taxon>
        <taxon>Euteleostomi</taxon>
        <taxon>Actinopterygii</taxon>
        <taxon>Neopterygii</taxon>
        <taxon>Teleostei</taxon>
        <taxon>Neoteleostei</taxon>
        <taxon>Acanthomorphata</taxon>
        <taxon>Eupercaria</taxon>
        <taxon>Perciformes</taxon>
        <taxon>Cottioidei</taxon>
        <taxon>Zoarcales</taxon>
        <taxon>Zoarcidae</taxon>
        <taxon>Zoarcinae</taxon>
        <taxon>Zoarces</taxon>
    </lineage>
</organism>